<evidence type="ECO:0000259" key="2">
    <source>
        <dbReference type="Pfam" id="PF13628"/>
    </source>
</evidence>
<dbReference type="Pfam" id="PF13628">
    <property type="entry name" value="DUF4142"/>
    <property type="match status" value="1"/>
</dbReference>
<comment type="caution">
    <text evidence="3">The sequence shown here is derived from an EMBL/GenBank/DDBJ whole genome shotgun (WGS) entry which is preliminary data.</text>
</comment>
<dbReference type="InterPro" id="IPR012347">
    <property type="entry name" value="Ferritin-like"/>
</dbReference>
<dbReference type="AlphaFoldDB" id="A0A364RBW1"/>
<evidence type="ECO:0000256" key="1">
    <source>
        <dbReference type="SAM" id="SignalP"/>
    </source>
</evidence>
<accession>A0A364RBW1</accession>
<dbReference type="RefSeq" id="WP_112306497.1">
    <property type="nucleotide sequence ID" value="NZ_QMDV01000004.1"/>
</dbReference>
<dbReference type="PROSITE" id="PS51257">
    <property type="entry name" value="PROKAR_LIPOPROTEIN"/>
    <property type="match status" value="1"/>
</dbReference>
<dbReference type="PANTHER" id="PTHR38593">
    <property type="entry name" value="BLR2558 PROTEIN"/>
    <property type="match status" value="1"/>
</dbReference>
<dbReference type="OrthoDB" id="883203at2"/>
<feature type="signal peptide" evidence="1">
    <location>
        <begin position="1"/>
        <end position="23"/>
    </location>
</feature>
<dbReference type="PANTHER" id="PTHR38593:SF1">
    <property type="entry name" value="BLR2558 PROTEIN"/>
    <property type="match status" value="1"/>
</dbReference>
<dbReference type="Proteomes" id="UP000251692">
    <property type="component" value="Unassembled WGS sequence"/>
</dbReference>
<reference evidence="3 4" key="1">
    <citation type="submission" date="2018-06" db="EMBL/GenBank/DDBJ databases">
        <authorList>
            <person name="Liu Z.-W."/>
        </authorList>
    </citation>
    <scope>NUCLEOTIDE SEQUENCE [LARGE SCALE GENOMIC DNA]</scope>
    <source>
        <strain evidence="3 4">2b14</strain>
    </source>
</reference>
<proteinExistence type="predicted"/>
<organism evidence="3 4">
    <name type="scientific">Pontibacter arcticus</name>
    <dbReference type="NCBI Taxonomy" id="2080288"/>
    <lineage>
        <taxon>Bacteria</taxon>
        <taxon>Pseudomonadati</taxon>
        <taxon>Bacteroidota</taxon>
        <taxon>Cytophagia</taxon>
        <taxon>Cytophagales</taxon>
        <taxon>Hymenobacteraceae</taxon>
        <taxon>Pontibacter</taxon>
    </lineage>
</organism>
<protein>
    <submittedName>
        <fullName evidence="3">DUF305 domain-containing protein</fullName>
    </submittedName>
</protein>
<gene>
    <name evidence="3" type="ORF">DP923_14065</name>
</gene>
<evidence type="ECO:0000313" key="4">
    <source>
        <dbReference type="Proteomes" id="UP000251692"/>
    </source>
</evidence>
<keyword evidence="1" id="KW-0732">Signal</keyword>
<reference evidence="3 4" key="2">
    <citation type="submission" date="2018-07" db="EMBL/GenBank/DDBJ databases">
        <title>Pontibacter sp. 2b14 genomic sequence and assembly.</title>
        <authorList>
            <person name="Du Z.-J."/>
        </authorList>
    </citation>
    <scope>NUCLEOTIDE SEQUENCE [LARGE SCALE GENOMIC DNA]</scope>
    <source>
        <strain evidence="3 4">2b14</strain>
    </source>
</reference>
<dbReference type="InterPro" id="IPR025419">
    <property type="entry name" value="DUF4142"/>
</dbReference>
<evidence type="ECO:0000313" key="3">
    <source>
        <dbReference type="EMBL" id="RAU81818.1"/>
    </source>
</evidence>
<keyword evidence="4" id="KW-1185">Reference proteome</keyword>
<name>A0A364RBW1_9BACT</name>
<feature type="domain" description="DUF4142" evidence="2">
    <location>
        <begin position="37"/>
        <end position="176"/>
    </location>
</feature>
<sequence length="182" mass="20090">MKTNALKNWKLAALFFATFAVTSCDDDDDEIDLGRMSATEFVQRAAASDVFEITTGNMANDKSENPAVKTFGLELVTDHTASSNELMNIAKANNINVPMPTRETLPEDKKTIISRLEGKTGVAFDQDFADVQEDAHEDAVELYEDAVEDLDNGPLKDFAQKTLPVLRKHLEHAKQLETQVGS</sequence>
<feature type="chain" id="PRO_5016785919" evidence="1">
    <location>
        <begin position="24"/>
        <end position="182"/>
    </location>
</feature>
<dbReference type="Gene3D" id="1.20.1260.10">
    <property type="match status" value="1"/>
</dbReference>
<dbReference type="EMBL" id="QMDV01000004">
    <property type="protein sequence ID" value="RAU81818.1"/>
    <property type="molecule type" value="Genomic_DNA"/>
</dbReference>